<dbReference type="Proteomes" id="UP000195557">
    <property type="component" value="Unassembled WGS sequence"/>
</dbReference>
<dbReference type="InterPro" id="IPR015760">
    <property type="entry name" value="TIF_IF2"/>
</dbReference>
<name>A0A1Y5I2T7_OSTTA</name>
<dbReference type="FunFam" id="2.40.30.10:FF:000007">
    <property type="entry name" value="Translation initiation factor IF-2"/>
    <property type="match status" value="1"/>
</dbReference>
<dbReference type="InterPro" id="IPR053905">
    <property type="entry name" value="EF-G-like_DII"/>
</dbReference>
<keyword evidence="3" id="KW-0547">Nucleotide-binding</keyword>
<dbReference type="PANTHER" id="PTHR43381:SF5">
    <property type="entry name" value="TR-TYPE G DOMAIN-CONTAINING PROTEIN"/>
    <property type="match status" value="1"/>
</dbReference>
<evidence type="ECO:0000259" key="9">
    <source>
        <dbReference type="PROSITE" id="PS51722"/>
    </source>
</evidence>
<dbReference type="InterPro" id="IPR000795">
    <property type="entry name" value="T_Tr_GTP-bd_dom"/>
</dbReference>
<evidence type="ECO:0000313" key="10">
    <source>
        <dbReference type="EMBL" id="OUS43816.1"/>
    </source>
</evidence>
<dbReference type="FunFam" id="3.40.50.300:FF:000019">
    <property type="entry name" value="Translation initiation factor IF-2"/>
    <property type="match status" value="1"/>
</dbReference>
<keyword evidence="5" id="KW-0342">GTP-binding</keyword>
<dbReference type="AlphaFoldDB" id="A0A1Y5I2T7"/>
<dbReference type="HAMAP" id="MF_00100_B">
    <property type="entry name" value="IF_2_B"/>
    <property type="match status" value="1"/>
</dbReference>
<keyword evidence="4" id="KW-0648">Protein biosynthesis</keyword>
<feature type="region of interest" description="Disordered" evidence="8">
    <location>
        <begin position="1"/>
        <end position="36"/>
    </location>
</feature>
<feature type="compositionally biased region" description="Basic residues" evidence="8">
    <location>
        <begin position="20"/>
        <end position="33"/>
    </location>
</feature>
<dbReference type="InterPro" id="IPR044145">
    <property type="entry name" value="IF2_II"/>
</dbReference>
<dbReference type="CDD" id="cd03692">
    <property type="entry name" value="mtIF2_IVc"/>
    <property type="match status" value="1"/>
</dbReference>
<dbReference type="SUPFAM" id="SSF52156">
    <property type="entry name" value="Initiation factor IF2/eIF5b, domain 3"/>
    <property type="match status" value="1"/>
</dbReference>
<dbReference type="Pfam" id="PF04760">
    <property type="entry name" value="IF2_N"/>
    <property type="match status" value="1"/>
</dbReference>
<dbReference type="EMBL" id="KZ155826">
    <property type="protein sequence ID" value="OUS43816.1"/>
    <property type="molecule type" value="Genomic_DNA"/>
</dbReference>
<dbReference type="FunFam" id="2.40.30.10:FF:000008">
    <property type="entry name" value="Translation initiation factor IF-2"/>
    <property type="match status" value="1"/>
</dbReference>
<dbReference type="NCBIfam" id="TIGR00231">
    <property type="entry name" value="small_GTP"/>
    <property type="match status" value="1"/>
</dbReference>
<dbReference type="PROSITE" id="PS51722">
    <property type="entry name" value="G_TR_2"/>
    <property type="match status" value="1"/>
</dbReference>
<dbReference type="PRINTS" id="PR00315">
    <property type="entry name" value="ELONGATNFCT"/>
</dbReference>
<dbReference type="eggNOG" id="KOG1145">
    <property type="taxonomic scope" value="Eukaryota"/>
</dbReference>
<dbReference type="Gene3D" id="2.40.30.10">
    <property type="entry name" value="Translation factors"/>
    <property type="match status" value="2"/>
</dbReference>
<feature type="domain" description="Tr-type G" evidence="9">
    <location>
        <begin position="132"/>
        <end position="305"/>
    </location>
</feature>
<dbReference type="FunFam" id="3.40.50.10050:FF:000001">
    <property type="entry name" value="Translation initiation factor IF-2"/>
    <property type="match status" value="1"/>
</dbReference>
<dbReference type="GO" id="GO:0005737">
    <property type="term" value="C:cytoplasm"/>
    <property type="evidence" value="ECO:0007669"/>
    <property type="project" value="TreeGrafter"/>
</dbReference>
<dbReference type="GO" id="GO:0003743">
    <property type="term" value="F:translation initiation factor activity"/>
    <property type="evidence" value="ECO:0007669"/>
    <property type="project" value="UniProtKB-KW"/>
</dbReference>
<organism evidence="10">
    <name type="scientific">Ostreococcus tauri</name>
    <name type="common">Marine green alga</name>
    <dbReference type="NCBI Taxonomy" id="70448"/>
    <lineage>
        <taxon>Eukaryota</taxon>
        <taxon>Viridiplantae</taxon>
        <taxon>Chlorophyta</taxon>
        <taxon>Mamiellophyceae</taxon>
        <taxon>Mamiellales</taxon>
        <taxon>Bathycoccaceae</taxon>
        <taxon>Ostreococcus</taxon>
    </lineage>
</organism>
<feature type="region of interest" description="Disordered" evidence="8">
    <location>
        <begin position="651"/>
        <end position="677"/>
    </location>
</feature>
<evidence type="ECO:0000256" key="7">
    <source>
        <dbReference type="ARBA" id="ARBA00044105"/>
    </source>
</evidence>
<keyword evidence="2" id="KW-0396">Initiation factor</keyword>
<dbReference type="CDD" id="cd03702">
    <property type="entry name" value="IF2_mtIF2_II"/>
    <property type="match status" value="1"/>
</dbReference>
<protein>
    <recommendedName>
        <fullName evidence="7">Translation initiation factor IF-2, chloroplastic</fullName>
    </recommendedName>
</protein>
<dbReference type="InterPro" id="IPR036925">
    <property type="entry name" value="TIF_IF2_dom3_sf"/>
</dbReference>
<evidence type="ECO:0000256" key="5">
    <source>
        <dbReference type="ARBA" id="ARBA00023134"/>
    </source>
</evidence>
<dbReference type="InterPro" id="IPR000178">
    <property type="entry name" value="TF_IF2_bacterial-like"/>
</dbReference>
<dbReference type="InterPro" id="IPR006847">
    <property type="entry name" value="IF2_N"/>
</dbReference>
<dbReference type="Gene3D" id="3.40.50.10050">
    <property type="entry name" value="Translation initiation factor IF- 2, domain 3"/>
    <property type="match status" value="1"/>
</dbReference>
<dbReference type="Pfam" id="PF00009">
    <property type="entry name" value="GTP_EFTU"/>
    <property type="match status" value="1"/>
</dbReference>
<dbReference type="Pfam" id="PF11987">
    <property type="entry name" value="IF-2"/>
    <property type="match status" value="1"/>
</dbReference>
<dbReference type="InterPro" id="IPR027417">
    <property type="entry name" value="P-loop_NTPase"/>
</dbReference>
<dbReference type="NCBIfam" id="TIGR00487">
    <property type="entry name" value="IF-2"/>
    <property type="match status" value="1"/>
</dbReference>
<dbReference type="Gene3D" id="3.40.50.300">
    <property type="entry name" value="P-loop containing nucleotide triphosphate hydrolases"/>
    <property type="match status" value="1"/>
</dbReference>
<comment type="similarity">
    <text evidence="1">Belongs to the TRAFAC class translation factor GTPase superfamily. Classic translation factor GTPase family. IF-2 subfamily.</text>
</comment>
<reference evidence="10" key="1">
    <citation type="submission" date="2017-04" db="EMBL/GenBank/DDBJ databases">
        <title>Population genomics of picophytoplankton unveils novel chromosome hypervariability.</title>
        <authorList>
            <consortium name="DOE Joint Genome Institute"/>
            <person name="Blanc-Mathieu R."/>
            <person name="Krasovec M."/>
            <person name="Hebrard M."/>
            <person name="Yau S."/>
            <person name="Desgranges E."/>
            <person name="Martin J."/>
            <person name="Schackwitz W."/>
            <person name="Kuo A."/>
            <person name="Salin G."/>
            <person name="Donnadieu C."/>
            <person name="Desdevises Y."/>
            <person name="Sanchez-Ferandin S."/>
            <person name="Moreau H."/>
            <person name="Rivals E."/>
            <person name="Grigoriev I.V."/>
            <person name="Grimsley N."/>
            <person name="Eyre-Walker A."/>
            <person name="Piganeau G."/>
        </authorList>
    </citation>
    <scope>NUCLEOTIDE SEQUENCE [LARGE SCALE GENOMIC DNA]</scope>
    <source>
        <strain evidence="10">RCC 1115</strain>
    </source>
</reference>
<feature type="compositionally biased region" description="Basic and acidic residues" evidence="8">
    <location>
        <begin position="651"/>
        <end position="666"/>
    </location>
</feature>
<dbReference type="InterPro" id="IPR009000">
    <property type="entry name" value="Transl_B-barrel_sf"/>
</dbReference>
<proteinExistence type="inferred from homology"/>
<evidence type="ECO:0000256" key="8">
    <source>
        <dbReference type="SAM" id="MobiDB-lite"/>
    </source>
</evidence>
<dbReference type="InterPro" id="IPR023115">
    <property type="entry name" value="TIF_IF2_dom3"/>
</dbReference>
<evidence type="ECO:0000256" key="3">
    <source>
        <dbReference type="ARBA" id="ARBA00022741"/>
    </source>
</evidence>
<dbReference type="PROSITE" id="PS01176">
    <property type="entry name" value="IF2"/>
    <property type="match status" value="1"/>
</dbReference>
<accession>A0A1Y5I2T7</accession>
<evidence type="ECO:0000256" key="6">
    <source>
        <dbReference type="ARBA" id="ARBA00025162"/>
    </source>
</evidence>
<dbReference type="Pfam" id="PF22042">
    <property type="entry name" value="EF-G_D2"/>
    <property type="match status" value="1"/>
</dbReference>
<comment type="function">
    <text evidence="6">One of the essential components for the initiation of protein synthesis. Protects formylmethionyl-tRNA from spontaneous hydrolysis and promotes its binding to the 30S ribosomal subunits. Also involved in the hydrolysis of GTP during the formation of the 70S ribosomal complex.</text>
</comment>
<dbReference type="GO" id="GO:0003924">
    <property type="term" value="F:GTPase activity"/>
    <property type="evidence" value="ECO:0007669"/>
    <property type="project" value="InterPro"/>
</dbReference>
<dbReference type="SUPFAM" id="SSF52540">
    <property type="entry name" value="P-loop containing nucleoside triphosphate hydrolases"/>
    <property type="match status" value="1"/>
</dbReference>
<sequence>MGGRPRPQMSDASMSDQLKQRRGSKAAKQAQRRKQAEENKAVAVEILEVPAEGMGIDDLTDLLATTQAQIIKTLFMKGIAVQMGQLLDRAAVIAVAEDMEVEWIDEAEQGVEVAAKKVTQFMSEDDFDFLTARAPVVTIMGHVDHGKTSLLDYIHKSKVAAGEAGGITQGIGAYQVSTMVGDEEKEITFLDTPGHEAFSAMRARGARVTDIAIIIVAADDGMRPQTEEAVSHARAADVPIIVAVNKIDKEGANPDRVRDEMSRIGVISEEWGGDIPFMPISAKTGEGIDDLLETISLTAELCELVANPDREAQGTVIEAFLDKQRGPMATVLVQAGTLRIGDAIQIGGIYGKVRAMEDSQGTKIDEAGPSVPVQIMGLNGVPIAGEEFTVFASDTMAREKAEKVQEEARNNRLIEGNVVSLNNLPGDEEGLQKINLIVKTDVSGSCEAIKAALGALPQDRVQLRFLMASAGEVSESDVDLAAASQGIIVAFNTPCSDRIMDIADRAKVEVRTYDVIYDLVDQVRAAMEGMLSSIKEEIPFGKAKCKAVFGGGKAKVAGSEVIEGNFQVKKYLRVMRKGKEVYFGKVGSLRRIKDNVKKVEAGLECGIGADPEWDGFREGDELQCLDLVDKIQTLETASEILAERVEEYQAGEDERNAAREKAKEGYQRQQRRGATTS</sequence>
<evidence type="ECO:0000256" key="2">
    <source>
        <dbReference type="ARBA" id="ARBA00022540"/>
    </source>
</evidence>
<dbReference type="CDD" id="cd01887">
    <property type="entry name" value="IF2_eIF5B"/>
    <property type="match status" value="1"/>
</dbReference>
<dbReference type="InterPro" id="IPR005225">
    <property type="entry name" value="Small_GTP-bd"/>
</dbReference>
<evidence type="ECO:0000256" key="4">
    <source>
        <dbReference type="ARBA" id="ARBA00022917"/>
    </source>
</evidence>
<evidence type="ECO:0000256" key="1">
    <source>
        <dbReference type="ARBA" id="ARBA00007733"/>
    </source>
</evidence>
<dbReference type="SUPFAM" id="SSF50447">
    <property type="entry name" value="Translation proteins"/>
    <property type="match status" value="2"/>
</dbReference>
<dbReference type="GO" id="GO:0005525">
    <property type="term" value="F:GTP binding"/>
    <property type="evidence" value="ECO:0007669"/>
    <property type="project" value="UniProtKB-KW"/>
</dbReference>
<gene>
    <name evidence="10" type="ORF">BE221DRAFT_193917</name>
</gene>
<dbReference type="PANTHER" id="PTHR43381">
    <property type="entry name" value="TRANSLATION INITIATION FACTOR IF-2-RELATED"/>
    <property type="match status" value="1"/>
</dbReference>